<reference evidence="1 2" key="1">
    <citation type="submission" date="2015-01" db="EMBL/GenBank/DDBJ databases">
        <title>Evolution of Trichinella species and genotypes.</title>
        <authorList>
            <person name="Korhonen P.K."/>
            <person name="Edoardo P."/>
            <person name="Giuseppe L.R."/>
            <person name="Gasser R.B."/>
        </authorList>
    </citation>
    <scope>NUCLEOTIDE SEQUENCE [LARGE SCALE GENOMIC DNA]</scope>
    <source>
        <strain evidence="1">ISS3</strain>
    </source>
</reference>
<dbReference type="Proteomes" id="UP000054776">
    <property type="component" value="Unassembled WGS sequence"/>
</dbReference>
<evidence type="ECO:0000313" key="1">
    <source>
        <dbReference type="EMBL" id="KRY28781.1"/>
    </source>
</evidence>
<organism evidence="1 2">
    <name type="scientific">Trichinella spiralis</name>
    <name type="common">Trichina worm</name>
    <dbReference type="NCBI Taxonomy" id="6334"/>
    <lineage>
        <taxon>Eukaryota</taxon>
        <taxon>Metazoa</taxon>
        <taxon>Ecdysozoa</taxon>
        <taxon>Nematoda</taxon>
        <taxon>Enoplea</taxon>
        <taxon>Dorylaimia</taxon>
        <taxon>Trichinellida</taxon>
        <taxon>Trichinellidae</taxon>
        <taxon>Trichinella</taxon>
    </lineage>
</organism>
<accession>A0A0V1AVQ0</accession>
<evidence type="ECO:0000313" key="2">
    <source>
        <dbReference type="Proteomes" id="UP000054776"/>
    </source>
</evidence>
<proteinExistence type="predicted"/>
<protein>
    <submittedName>
        <fullName evidence="1">Uncharacterized protein</fullName>
    </submittedName>
</protein>
<dbReference type="OrthoDB" id="5919813at2759"/>
<sequence>MGKMRHFRDENRTSSVQHEIKQNRIIDRIYKKLNAKLNIRVRREVVAHIWSKHGCRKNAHKWFGRFDKRIPSYFFSEYHLVKAITKATAPLSQRWIEQFPNQMYAFASLEEPIGCSVVNISRTMNALCVSSLVPSKSNIDGMQWEERLDGEEPKRPRLLFVSEGSSRPPLAAATGVALFSHPAAIASLKTSAAEASCQESALNNA</sequence>
<comment type="caution">
    <text evidence="1">The sequence shown here is derived from an EMBL/GenBank/DDBJ whole genome shotgun (WGS) entry which is preliminary data.</text>
</comment>
<dbReference type="EMBL" id="JYDH01000191">
    <property type="protein sequence ID" value="KRY28781.1"/>
    <property type="molecule type" value="Genomic_DNA"/>
</dbReference>
<name>A0A0V1AVQ0_TRISP</name>
<dbReference type="InParanoid" id="A0A0V1AVQ0"/>
<dbReference type="AlphaFoldDB" id="A0A0V1AVQ0"/>
<gene>
    <name evidence="1" type="ORF">T01_16050</name>
</gene>
<keyword evidence="2" id="KW-1185">Reference proteome</keyword>